<organism evidence="1 2">
    <name type="scientific">Trifolium medium</name>
    <dbReference type="NCBI Taxonomy" id="97028"/>
    <lineage>
        <taxon>Eukaryota</taxon>
        <taxon>Viridiplantae</taxon>
        <taxon>Streptophyta</taxon>
        <taxon>Embryophyta</taxon>
        <taxon>Tracheophyta</taxon>
        <taxon>Spermatophyta</taxon>
        <taxon>Magnoliopsida</taxon>
        <taxon>eudicotyledons</taxon>
        <taxon>Gunneridae</taxon>
        <taxon>Pentapetalae</taxon>
        <taxon>rosids</taxon>
        <taxon>fabids</taxon>
        <taxon>Fabales</taxon>
        <taxon>Fabaceae</taxon>
        <taxon>Papilionoideae</taxon>
        <taxon>50 kb inversion clade</taxon>
        <taxon>NPAAA clade</taxon>
        <taxon>Hologalegina</taxon>
        <taxon>IRL clade</taxon>
        <taxon>Trifolieae</taxon>
        <taxon>Trifolium</taxon>
    </lineage>
</organism>
<name>A0A392NB48_9FABA</name>
<reference evidence="1 2" key="1">
    <citation type="journal article" date="2018" name="Front. Plant Sci.">
        <title>Red Clover (Trifolium pratense) and Zigzag Clover (T. medium) - A Picture of Genomic Similarities and Differences.</title>
        <authorList>
            <person name="Dluhosova J."/>
            <person name="Istvanek J."/>
            <person name="Nedelnik J."/>
            <person name="Repkova J."/>
        </authorList>
    </citation>
    <scope>NUCLEOTIDE SEQUENCE [LARGE SCALE GENOMIC DNA]</scope>
    <source>
        <strain evidence="2">cv. 10/8</strain>
        <tissue evidence="1">Leaf</tissue>
    </source>
</reference>
<proteinExistence type="predicted"/>
<comment type="caution">
    <text evidence="1">The sequence shown here is derived from an EMBL/GenBank/DDBJ whole genome shotgun (WGS) entry which is preliminary data.</text>
</comment>
<protein>
    <submittedName>
        <fullName evidence="1">Uncharacterized protein</fullName>
    </submittedName>
</protein>
<keyword evidence="2" id="KW-1185">Reference proteome</keyword>
<accession>A0A392NB48</accession>
<dbReference type="Proteomes" id="UP000265520">
    <property type="component" value="Unassembled WGS sequence"/>
</dbReference>
<dbReference type="AlphaFoldDB" id="A0A392NB48"/>
<evidence type="ECO:0000313" key="1">
    <source>
        <dbReference type="EMBL" id="MCH96711.1"/>
    </source>
</evidence>
<dbReference type="EMBL" id="LXQA010033028">
    <property type="protein sequence ID" value="MCH96711.1"/>
    <property type="molecule type" value="Genomic_DNA"/>
</dbReference>
<gene>
    <name evidence="1" type="ORF">A2U01_0017700</name>
</gene>
<sequence>MSYAITTKVCDHLSLGVCHCTSTTTTTGEAKAIDSSTNKMKLVEQTDGATKKKTCNDDLEDHESVEKE</sequence>
<evidence type="ECO:0000313" key="2">
    <source>
        <dbReference type="Proteomes" id="UP000265520"/>
    </source>
</evidence>